<evidence type="ECO:0000313" key="4">
    <source>
        <dbReference type="Proteomes" id="UP001180020"/>
    </source>
</evidence>
<reference evidence="3" key="2">
    <citation type="submission" date="2023-06" db="EMBL/GenBank/DDBJ databases">
        <authorList>
            <person name="Ma L."/>
            <person name="Liu K.-W."/>
            <person name="Li Z."/>
            <person name="Hsiao Y.-Y."/>
            <person name="Qi Y."/>
            <person name="Fu T."/>
            <person name="Tang G."/>
            <person name="Zhang D."/>
            <person name="Sun W.-H."/>
            <person name="Liu D.-K."/>
            <person name="Li Y."/>
            <person name="Chen G.-Z."/>
            <person name="Liu X.-D."/>
            <person name="Liao X.-Y."/>
            <person name="Jiang Y.-T."/>
            <person name="Yu X."/>
            <person name="Hao Y."/>
            <person name="Huang J."/>
            <person name="Zhao X.-W."/>
            <person name="Ke S."/>
            <person name="Chen Y.-Y."/>
            <person name="Wu W.-L."/>
            <person name="Hsu J.-L."/>
            <person name="Lin Y.-F."/>
            <person name="Huang M.-D."/>
            <person name="Li C.-Y."/>
            <person name="Huang L."/>
            <person name="Wang Z.-W."/>
            <person name="Zhao X."/>
            <person name="Zhong W.-Y."/>
            <person name="Peng D.-H."/>
            <person name="Ahmad S."/>
            <person name="Lan S."/>
            <person name="Zhang J.-S."/>
            <person name="Tsai W.-C."/>
            <person name="Van De Peer Y."/>
            <person name="Liu Z.-J."/>
        </authorList>
    </citation>
    <scope>NUCLEOTIDE SEQUENCE</scope>
    <source>
        <strain evidence="3">CP</strain>
        <tissue evidence="3">Leaves</tissue>
    </source>
</reference>
<feature type="repeat" description="PPR" evidence="2">
    <location>
        <begin position="212"/>
        <end position="246"/>
    </location>
</feature>
<dbReference type="Gene3D" id="1.25.40.10">
    <property type="entry name" value="Tetratricopeptide repeat domain"/>
    <property type="match status" value="6"/>
</dbReference>
<dbReference type="Pfam" id="PF01535">
    <property type="entry name" value="PPR"/>
    <property type="match status" value="3"/>
</dbReference>
<protein>
    <submittedName>
        <fullName evidence="3">Pentatricopeptide repeat-containing protein</fullName>
    </submittedName>
</protein>
<proteinExistence type="predicted"/>
<accession>A0AAV9EKP9</accession>
<dbReference type="InterPro" id="IPR002885">
    <property type="entry name" value="PPR_rpt"/>
</dbReference>
<dbReference type="NCBIfam" id="TIGR00756">
    <property type="entry name" value="PPR"/>
    <property type="match status" value="8"/>
</dbReference>
<comment type="caution">
    <text evidence="3">The sequence shown here is derived from an EMBL/GenBank/DDBJ whole genome shotgun (WGS) entry which is preliminary data.</text>
</comment>
<sequence>MRWCDPLLKRSQLSLQILQNPTKSKPIQQLHRTHQLTIVHGLQSDPFITTRLVQLYFDNDDLRSASHLFDTLPHPNVFAWTSLLAFHSRHARHQDCLLTYSHMRSVGVAPDGYVFPTVLRSCARSGSLEHGTIVHADVFKFGLDVNLKTCNSMIDMYSKCGDLKNARRVFDAMVRRDVLSWNSMISGYVGVGSVDLAVAMVGSMGSDRLEPDSVTWNTVMDGYCRAGRCMEAEAVLCRMAEPSVVSWTTVMLGYSRAGDHETALRVFERMIGGIVKPDCDALSCVLSSCRHLGALKLAREIHGFGLKTASIDGFYSSAGAALVAMYASHKRVRDAENVFALMNDADVVTWNAIMHGFAQSGMESSALEYFREMQFKGVASDPTSIASVLPVSDIKLGKKIHAHAIKKFFASDVEVWNALINMYSKAGSVETARSVFSGMVDRDVVTWNAMIGGYGANGHGMCAIRLLEEMGRAGVNPNAVTFTCALSACARAGLVEEGLDLFERMRREFALEPTREQFACVVDALARAGRVEEAIGFVGRMGGEAEGSIWGAVLSGCRIHEDVEIGGLAAENLFRLEPENAGNYVTYSEMLVRAGRLEDAKRVRRLMESRGLVKPAGSSWIDAKK</sequence>
<dbReference type="Proteomes" id="UP001180020">
    <property type="component" value="Unassembled WGS sequence"/>
</dbReference>
<evidence type="ECO:0000256" key="1">
    <source>
        <dbReference type="ARBA" id="ARBA00022737"/>
    </source>
</evidence>
<reference evidence="3" key="1">
    <citation type="journal article" date="2023" name="Nat. Commun.">
        <title>Diploid and tetraploid genomes of Acorus and the evolution of monocots.</title>
        <authorList>
            <person name="Ma L."/>
            <person name="Liu K.W."/>
            <person name="Li Z."/>
            <person name="Hsiao Y.Y."/>
            <person name="Qi Y."/>
            <person name="Fu T."/>
            <person name="Tang G.D."/>
            <person name="Zhang D."/>
            <person name="Sun W.H."/>
            <person name="Liu D.K."/>
            <person name="Li Y."/>
            <person name="Chen G.Z."/>
            <person name="Liu X.D."/>
            <person name="Liao X.Y."/>
            <person name="Jiang Y.T."/>
            <person name="Yu X."/>
            <person name="Hao Y."/>
            <person name="Huang J."/>
            <person name="Zhao X.W."/>
            <person name="Ke S."/>
            <person name="Chen Y.Y."/>
            <person name="Wu W.L."/>
            <person name="Hsu J.L."/>
            <person name="Lin Y.F."/>
            <person name="Huang M.D."/>
            <person name="Li C.Y."/>
            <person name="Huang L."/>
            <person name="Wang Z.W."/>
            <person name="Zhao X."/>
            <person name="Zhong W.Y."/>
            <person name="Peng D.H."/>
            <person name="Ahmad S."/>
            <person name="Lan S."/>
            <person name="Zhang J.S."/>
            <person name="Tsai W.C."/>
            <person name="Van de Peer Y."/>
            <person name="Liu Z.J."/>
        </authorList>
    </citation>
    <scope>NUCLEOTIDE SEQUENCE</scope>
    <source>
        <strain evidence="3">CP</strain>
    </source>
</reference>
<dbReference type="GO" id="GO:0003723">
    <property type="term" value="F:RNA binding"/>
    <property type="evidence" value="ECO:0007669"/>
    <property type="project" value="InterPro"/>
</dbReference>
<dbReference type="Pfam" id="PF13041">
    <property type="entry name" value="PPR_2"/>
    <property type="match status" value="2"/>
</dbReference>
<dbReference type="PANTHER" id="PTHR47926:SF342">
    <property type="entry name" value="TETRATRICOPEPTIDE-LIKE HELICAL DOMAIN-CONTAINING PROTEIN-RELATED"/>
    <property type="match status" value="1"/>
</dbReference>
<feature type="repeat" description="PPR" evidence="2">
    <location>
        <begin position="443"/>
        <end position="477"/>
    </location>
</feature>
<dbReference type="Pfam" id="PF20431">
    <property type="entry name" value="E_motif"/>
    <property type="match status" value="1"/>
</dbReference>
<evidence type="ECO:0000256" key="2">
    <source>
        <dbReference type="PROSITE-ProRule" id="PRU00708"/>
    </source>
</evidence>
<dbReference type="InterPro" id="IPR046848">
    <property type="entry name" value="E_motif"/>
</dbReference>
<feature type="repeat" description="PPR" evidence="2">
    <location>
        <begin position="76"/>
        <end position="110"/>
    </location>
</feature>
<dbReference type="InterPro" id="IPR011990">
    <property type="entry name" value="TPR-like_helical_dom_sf"/>
</dbReference>
<feature type="repeat" description="PPR" evidence="2">
    <location>
        <begin position="146"/>
        <end position="180"/>
    </location>
</feature>
<dbReference type="PROSITE" id="PS51375">
    <property type="entry name" value="PPR"/>
    <property type="match status" value="7"/>
</dbReference>
<dbReference type="PANTHER" id="PTHR47926">
    <property type="entry name" value="PENTATRICOPEPTIDE REPEAT-CONTAINING PROTEIN"/>
    <property type="match status" value="1"/>
</dbReference>
<keyword evidence="1" id="KW-0677">Repeat</keyword>
<organism evidence="3 4">
    <name type="scientific">Acorus calamus</name>
    <name type="common">Sweet flag</name>
    <dbReference type="NCBI Taxonomy" id="4465"/>
    <lineage>
        <taxon>Eukaryota</taxon>
        <taxon>Viridiplantae</taxon>
        <taxon>Streptophyta</taxon>
        <taxon>Embryophyta</taxon>
        <taxon>Tracheophyta</taxon>
        <taxon>Spermatophyta</taxon>
        <taxon>Magnoliopsida</taxon>
        <taxon>Liliopsida</taxon>
        <taxon>Acoraceae</taxon>
        <taxon>Acorus</taxon>
    </lineage>
</organism>
<feature type="repeat" description="PPR" evidence="2">
    <location>
        <begin position="478"/>
        <end position="508"/>
    </location>
</feature>
<dbReference type="FunFam" id="1.25.40.10:FF:000344">
    <property type="entry name" value="Pentatricopeptide repeat-containing protein"/>
    <property type="match status" value="1"/>
</dbReference>
<keyword evidence="4" id="KW-1185">Reference proteome</keyword>
<name>A0AAV9EKP9_ACOCL</name>
<feature type="repeat" description="PPR" evidence="2">
    <location>
        <begin position="346"/>
        <end position="380"/>
    </location>
</feature>
<dbReference type="GO" id="GO:0009451">
    <property type="term" value="P:RNA modification"/>
    <property type="evidence" value="ECO:0007669"/>
    <property type="project" value="InterPro"/>
</dbReference>
<dbReference type="AlphaFoldDB" id="A0AAV9EKP9"/>
<evidence type="ECO:0000313" key="3">
    <source>
        <dbReference type="EMBL" id="KAK1313509.1"/>
    </source>
</evidence>
<dbReference type="FunFam" id="1.25.40.10:FF:000090">
    <property type="entry name" value="Pentatricopeptide repeat-containing protein, chloroplastic"/>
    <property type="match status" value="1"/>
</dbReference>
<gene>
    <name evidence="3" type="primary">PCMP-E16</name>
    <name evidence="3" type="ORF">QJS10_CPA06g02371</name>
</gene>
<dbReference type="InterPro" id="IPR046960">
    <property type="entry name" value="PPR_At4g14850-like_plant"/>
</dbReference>
<dbReference type="EMBL" id="JAUJYO010000006">
    <property type="protein sequence ID" value="KAK1313509.1"/>
    <property type="molecule type" value="Genomic_DNA"/>
</dbReference>
<feature type="repeat" description="PPR" evidence="2">
    <location>
        <begin position="412"/>
        <end position="442"/>
    </location>
</feature>